<evidence type="ECO:0000313" key="2">
    <source>
        <dbReference type="EMBL" id="RCX23869.1"/>
    </source>
</evidence>
<organism evidence="2 3">
    <name type="scientific">Fontibacillus phaseoli</name>
    <dbReference type="NCBI Taxonomy" id="1416533"/>
    <lineage>
        <taxon>Bacteria</taxon>
        <taxon>Bacillati</taxon>
        <taxon>Bacillota</taxon>
        <taxon>Bacilli</taxon>
        <taxon>Bacillales</taxon>
        <taxon>Paenibacillaceae</taxon>
        <taxon>Fontibacillus</taxon>
    </lineage>
</organism>
<comment type="caution">
    <text evidence="2">The sequence shown here is derived from an EMBL/GenBank/DDBJ whole genome shotgun (WGS) entry which is preliminary data.</text>
</comment>
<dbReference type="EMBL" id="QPJW01000001">
    <property type="protein sequence ID" value="RCX23869.1"/>
    <property type="molecule type" value="Genomic_DNA"/>
</dbReference>
<feature type="transmembrane region" description="Helical" evidence="1">
    <location>
        <begin position="26"/>
        <end position="51"/>
    </location>
</feature>
<evidence type="ECO:0000256" key="1">
    <source>
        <dbReference type="SAM" id="Phobius"/>
    </source>
</evidence>
<dbReference type="Proteomes" id="UP000253090">
    <property type="component" value="Unassembled WGS sequence"/>
</dbReference>
<protein>
    <submittedName>
        <fullName evidence="2">ABC-2 type transport system permease protein</fullName>
    </submittedName>
</protein>
<keyword evidence="1" id="KW-0812">Transmembrane</keyword>
<sequence length="262" mass="29757">MKYYLGLIVEYLKNYIKTRMTYRADFWVEVISDLLFQATNLIFIFVIFMHTDSLGGWSQGEVVFVYGFFMVPFGVFSCFINLWGFSERYIVKGEMDRVMTRPAHNLFQIFLENVDPPALVGSIIGIVIMAVSGSQLGLPFEWWTVPAMLVLTISAVAIYTGIYTALTSLSFYSDAPTGILPLMYNVQGYGRYPVTIYNRAIQVLLTWILPFAFVGVYPASLFLEREEMRNMAFLTPLVGGVFLLIGLTAWNYGVRRYRGAGS</sequence>
<dbReference type="Pfam" id="PF06182">
    <property type="entry name" value="ABC2_membrane_6"/>
    <property type="match status" value="1"/>
</dbReference>
<gene>
    <name evidence="2" type="ORF">DFP94_1011473</name>
</gene>
<dbReference type="RefSeq" id="WP_114495695.1">
    <property type="nucleotide sequence ID" value="NZ_QPJW01000001.1"/>
</dbReference>
<evidence type="ECO:0000313" key="3">
    <source>
        <dbReference type="Proteomes" id="UP000253090"/>
    </source>
</evidence>
<reference evidence="2 3" key="1">
    <citation type="submission" date="2018-07" db="EMBL/GenBank/DDBJ databases">
        <title>Genomic Encyclopedia of Type Strains, Phase III (KMG-III): the genomes of soil and plant-associated and newly described type strains.</title>
        <authorList>
            <person name="Whitman W."/>
        </authorList>
    </citation>
    <scope>NUCLEOTIDE SEQUENCE [LARGE SCALE GENOMIC DNA]</scope>
    <source>
        <strain evidence="2 3">CECT 8333</strain>
    </source>
</reference>
<feature type="transmembrane region" description="Helical" evidence="1">
    <location>
        <begin position="63"/>
        <end position="85"/>
    </location>
</feature>
<feature type="transmembrane region" description="Helical" evidence="1">
    <location>
        <begin position="200"/>
        <end position="219"/>
    </location>
</feature>
<dbReference type="InterPro" id="IPR010390">
    <property type="entry name" value="ABC-2_transporter-like"/>
</dbReference>
<feature type="transmembrane region" description="Helical" evidence="1">
    <location>
        <begin position="143"/>
        <end position="166"/>
    </location>
</feature>
<name>A0A369BQH0_9BACL</name>
<dbReference type="PANTHER" id="PTHR36833">
    <property type="entry name" value="SLR0610 PROTEIN-RELATED"/>
    <property type="match status" value="1"/>
</dbReference>
<keyword evidence="3" id="KW-1185">Reference proteome</keyword>
<dbReference type="AlphaFoldDB" id="A0A369BQH0"/>
<dbReference type="PANTHER" id="PTHR36833:SF1">
    <property type="entry name" value="INTEGRAL MEMBRANE TRANSPORT PROTEIN"/>
    <property type="match status" value="1"/>
</dbReference>
<dbReference type="OrthoDB" id="9800610at2"/>
<proteinExistence type="predicted"/>
<feature type="transmembrane region" description="Helical" evidence="1">
    <location>
        <begin position="231"/>
        <end position="252"/>
    </location>
</feature>
<accession>A0A369BQH0</accession>
<keyword evidence="1" id="KW-0472">Membrane</keyword>
<feature type="transmembrane region" description="Helical" evidence="1">
    <location>
        <begin position="106"/>
        <end position="131"/>
    </location>
</feature>
<keyword evidence="1" id="KW-1133">Transmembrane helix</keyword>